<feature type="compositionally biased region" description="Acidic residues" evidence="1">
    <location>
        <begin position="218"/>
        <end position="235"/>
    </location>
</feature>
<feature type="compositionally biased region" description="Acidic residues" evidence="1">
    <location>
        <begin position="29"/>
        <end position="61"/>
    </location>
</feature>
<feature type="compositionally biased region" description="Polar residues" evidence="1">
    <location>
        <begin position="236"/>
        <end position="253"/>
    </location>
</feature>
<evidence type="ECO:0000256" key="1">
    <source>
        <dbReference type="SAM" id="MobiDB-lite"/>
    </source>
</evidence>
<dbReference type="GO" id="GO:0060962">
    <property type="term" value="P:regulation of ribosomal protein gene transcription by RNA polymerase II"/>
    <property type="evidence" value="ECO:0007669"/>
    <property type="project" value="InterPro"/>
</dbReference>
<accession>A0A2T0FPE1</accession>
<keyword evidence="3" id="KW-1185">Reference proteome</keyword>
<dbReference type="PANTHER" id="PTHR28057:SF1">
    <property type="entry name" value="PROTEIN IFH1-RELATED"/>
    <property type="match status" value="1"/>
</dbReference>
<feature type="compositionally biased region" description="Polar residues" evidence="1">
    <location>
        <begin position="1"/>
        <end position="15"/>
    </location>
</feature>
<evidence type="ECO:0000313" key="2">
    <source>
        <dbReference type="EMBL" id="PRT56847.1"/>
    </source>
</evidence>
<feature type="compositionally biased region" description="Basic and acidic residues" evidence="1">
    <location>
        <begin position="103"/>
        <end position="122"/>
    </location>
</feature>
<organism evidence="2 3">
    <name type="scientific">Wickerhamiella sorbophila</name>
    <dbReference type="NCBI Taxonomy" id="45607"/>
    <lineage>
        <taxon>Eukaryota</taxon>
        <taxon>Fungi</taxon>
        <taxon>Dikarya</taxon>
        <taxon>Ascomycota</taxon>
        <taxon>Saccharomycotina</taxon>
        <taxon>Dipodascomycetes</taxon>
        <taxon>Dipodascales</taxon>
        <taxon>Trichomonascaceae</taxon>
        <taxon>Wickerhamiella</taxon>
    </lineage>
</organism>
<protein>
    <recommendedName>
        <fullName evidence="4">Protein IFH1</fullName>
    </recommendedName>
</protein>
<dbReference type="GO" id="GO:0003712">
    <property type="term" value="F:transcription coregulator activity"/>
    <property type="evidence" value="ECO:0007669"/>
    <property type="project" value="InterPro"/>
</dbReference>
<dbReference type="OrthoDB" id="4047468at2759"/>
<gene>
    <name evidence="2" type="ORF">B9G98_04467</name>
</gene>
<proteinExistence type="predicted"/>
<dbReference type="EMBL" id="NDIQ01000022">
    <property type="protein sequence ID" value="PRT56847.1"/>
    <property type="molecule type" value="Genomic_DNA"/>
</dbReference>
<evidence type="ECO:0000313" key="3">
    <source>
        <dbReference type="Proteomes" id="UP000238350"/>
    </source>
</evidence>
<dbReference type="GeneID" id="36518215"/>
<sequence length="467" mass="52294">MSTLQSTQRPIQLNKHQQHSYPAGSWSNAEDDSGSETAGEFDAEDDEDASDYPDLDQDNEDIGLTVSDTDSEPNYRIDDENPTLMSFLKSDDDSSDGHGYSDLAEHSDDSSIEREEEQHIQDDLDEDTSDELSRIRGPLRLGTSDDTESNQAGDETGANEFDGAMDHEDEDTDENDFFDDFFDPVTTPRAQRMYSATESVTKASEDDSYLWQYFFSSGDEDDDQEENDYDEDNEQTSDSPLEQNFQEGSSQANKQEHSGDSTDEEAALPKSTRRAQSNRATEVLGVNTYSTRPPVLGEWDIDNSQGIVGIIDGLTTRTLSPPGPGPTSVSSDRRIFDQNLHSDSDMSDLALDEFIKTDELSDDDGCADTSATISTPNMYRSRFNKNVPLSAFRNRTSPYPMPGFDGRRNRRRSFGREVVISPVRPPPRRMKKLKNSLRHRNDLDNLATKDLIEELVDIGAISPLFEI</sequence>
<dbReference type="PANTHER" id="PTHR28057">
    <property type="entry name" value="PROTEIN IFH1-RELATED"/>
    <property type="match status" value="1"/>
</dbReference>
<evidence type="ECO:0008006" key="4">
    <source>
        <dbReference type="Google" id="ProtNLM"/>
    </source>
</evidence>
<name>A0A2T0FPE1_9ASCO</name>
<comment type="caution">
    <text evidence="2">The sequence shown here is derived from an EMBL/GenBank/DDBJ whole genome shotgun (WGS) entry which is preliminary data.</text>
</comment>
<feature type="compositionally biased region" description="Acidic residues" evidence="1">
    <location>
        <begin position="167"/>
        <end position="182"/>
    </location>
</feature>
<dbReference type="InterPro" id="IPR018837">
    <property type="entry name" value="TF_CRF1/IFH1"/>
</dbReference>
<dbReference type="RefSeq" id="XP_024666792.1">
    <property type="nucleotide sequence ID" value="XM_024811024.1"/>
</dbReference>
<feature type="region of interest" description="Disordered" evidence="1">
    <location>
        <begin position="1"/>
        <end position="286"/>
    </location>
</feature>
<dbReference type="Pfam" id="PF10380">
    <property type="entry name" value="CRF1"/>
    <property type="match status" value="1"/>
</dbReference>
<dbReference type="Proteomes" id="UP000238350">
    <property type="component" value="Unassembled WGS sequence"/>
</dbReference>
<dbReference type="AlphaFoldDB" id="A0A2T0FPE1"/>
<reference evidence="2 3" key="1">
    <citation type="submission" date="2017-04" db="EMBL/GenBank/DDBJ databases">
        <title>Genome sequencing of [Candida] sorbophila.</title>
        <authorList>
            <person name="Ahn J.O."/>
        </authorList>
    </citation>
    <scope>NUCLEOTIDE SEQUENCE [LARGE SCALE GENOMIC DNA]</scope>
    <source>
        <strain evidence="2 3">DS02</strain>
    </source>
</reference>